<dbReference type="CDD" id="cd02440">
    <property type="entry name" value="AdoMet_MTases"/>
    <property type="match status" value="1"/>
</dbReference>
<accession>A0A2U3P457</accession>
<feature type="domain" description="Methyltransferase" evidence="1">
    <location>
        <begin position="55"/>
        <end position="151"/>
    </location>
</feature>
<keyword evidence="2" id="KW-0808">Transferase</keyword>
<evidence type="ECO:0000313" key="3">
    <source>
        <dbReference type="Proteomes" id="UP000240424"/>
    </source>
</evidence>
<dbReference type="GO" id="GO:0008168">
    <property type="term" value="F:methyltransferase activity"/>
    <property type="evidence" value="ECO:0007669"/>
    <property type="project" value="UniProtKB-KW"/>
</dbReference>
<dbReference type="GO" id="GO:0032259">
    <property type="term" value="P:methylation"/>
    <property type="evidence" value="ECO:0007669"/>
    <property type="project" value="UniProtKB-KW"/>
</dbReference>
<evidence type="ECO:0000313" key="2">
    <source>
        <dbReference type="EMBL" id="SPM38552.1"/>
    </source>
</evidence>
<protein>
    <submittedName>
        <fullName evidence="2">Ubiquinone/menaquinone biosynthesis C-methylase UbiE</fullName>
    </submittedName>
</protein>
<dbReference type="STRING" id="1841861.GCA_900157365_04932"/>
<keyword evidence="2" id="KW-0830">Ubiquinone</keyword>
<evidence type="ECO:0000259" key="1">
    <source>
        <dbReference type="Pfam" id="PF13649"/>
    </source>
</evidence>
<dbReference type="AlphaFoldDB" id="A0A2U3P457"/>
<dbReference type="Pfam" id="PF13649">
    <property type="entry name" value="Methyltransf_25"/>
    <property type="match status" value="1"/>
</dbReference>
<keyword evidence="3" id="KW-1185">Reference proteome</keyword>
<sequence>MPTTLLDTFTKQVMRRTTPYFPHQLAFMLDSPVHRALSNPPRVAEQLDLTGSECVLELGPGPGLFSVEIARRIPDGRLEQFDLQPEMLDKARRKLEGAGCRNVGFHSGEASEGLPFADNTFDRAFLSAVIGEVPDKAACLASVHRVLKPGGLLIFAERFPDPDRLSVAELRRLAEPAGFEFLDTQGNIWQDVVRFTRR</sequence>
<dbReference type="Proteomes" id="UP000240424">
    <property type="component" value="Unassembled WGS sequence"/>
</dbReference>
<organism evidence="2 3">
    <name type="scientific">Mycobacterium numidiamassiliense</name>
    <dbReference type="NCBI Taxonomy" id="1841861"/>
    <lineage>
        <taxon>Bacteria</taxon>
        <taxon>Bacillati</taxon>
        <taxon>Actinomycetota</taxon>
        <taxon>Actinomycetes</taxon>
        <taxon>Mycobacteriales</taxon>
        <taxon>Mycobacteriaceae</taxon>
        <taxon>Mycobacterium</taxon>
    </lineage>
</organism>
<reference evidence="2 3" key="1">
    <citation type="submission" date="2017-01" db="EMBL/GenBank/DDBJ databases">
        <authorList>
            <consortium name="Urmite Genomes"/>
        </authorList>
    </citation>
    <scope>NUCLEOTIDE SEQUENCE [LARGE SCALE GENOMIC DNA]</scope>
    <source>
        <strain evidence="2 3">AB215</strain>
    </source>
</reference>
<keyword evidence="2" id="KW-0489">Methyltransferase</keyword>
<dbReference type="OrthoDB" id="4571118at2"/>
<dbReference type="PANTHER" id="PTHR43591">
    <property type="entry name" value="METHYLTRANSFERASE"/>
    <property type="match status" value="1"/>
</dbReference>
<name>A0A2U3P457_9MYCO</name>
<dbReference type="InterPro" id="IPR041698">
    <property type="entry name" value="Methyltransf_25"/>
</dbReference>
<proteinExistence type="predicted"/>
<dbReference type="SUPFAM" id="SSF53335">
    <property type="entry name" value="S-adenosyl-L-methionine-dependent methyltransferases"/>
    <property type="match status" value="1"/>
</dbReference>
<gene>
    <name evidence="2" type="ORF">MNAB215_729</name>
</gene>
<dbReference type="EMBL" id="FUEZ01000003">
    <property type="protein sequence ID" value="SPM38552.1"/>
    <property type="molecule type" value="Genomic_DNA"/>
</dbReference>
<dbReference type="Gene3D" id="3.40.50.150">
    <property type="entry name" value="Vaccinia Virus protein VP39"/>
    <property type="match status" value="1"/>
</dbReference>
<dbReference type="InterPro" id="IPR029063">
    <property type="entry name" value="SAM-dependent_MTases_sf"/>
</dbReference>